<dbReference type="AlphaFoldDB" id="A0A0P0WZS6"/>
<sequence length="92" mass="9940">MSISRSQGKRGIRRASDSTNSGQYLMLILPSFGNQHLFSLLHRKLGILLSLGQSSTVKLVRLGKTLESSTFQSSNSGIVLINSPSKHGNPTT</sequence>
<dbReference type="KEGG" id="dosa:Os06g0668000"/>
<dbReference type="Proteomes" id="UP000000763">
    <property type="component" value="Chromosome 6"/>
</dbReference>
<dbReference type="Gramene" id="Os06t0668000-02">
    <property type="protein sequence ID" value="Os06t0668000-02"/>
    <property type="gene ID" value="Os06g0668000"/>
</dbReference>
<reference evidence="1 2" key="1">
    <citation type="journal article" date="2005" name="Nature">
        <title>The map-based sequence of the rice genome.</title>
        <authorList>
            <consortium name="International rice genome sequencing project (IRGSP)"/>
            <person name="Matsumoto T."/>
            <person name="Wu J."/>
            <person name="Kanamori H."/>
            <person name="Katayose Y."/>
            <person name="Fujisawa M."/>
            <person name="Namiki N."/>
            <person name="Mizuno H."/>
            <person name="Yamamoto K."/>
            <person name="Antonio B.A."/>
            <person name="Baba T."/>
            <person name="Sakata K."/>
            <person name="Nagamura Y."/>
            <person name="Aoki H."/>
            <person name="Arikawa K."/>
            <person name="Arita K."/>
            <person name="Bito T."/>
            <person name="Chiden Y."/>
            <person name="Fujitsuka N."/>
            <person name="Fukunaka R."/>
            <person name="Hamada M."/>
            <person name="Harada C."/>
            <person name="Hayashi A."/>
            <person name="Hijishita S."/>
            <person name="Honda M."/>
            <person name="Hosokawa S."/>
            <person name="Ichikawa Y."/>
            <person name="Idonuma A."/>
            <person name="Iijima M."/>
            <person name="Ikeda M."/>
            <person name="Ikeno M."/>
            <person name="Ito K."/>
            <person name="Ito S."/>
            <person name="Ito T."/>
            <person name="Ito Y."/>
            <person name="Ito Y."/>
            <person name="Iwabuchi A."/>
            <person name="Kamiya K."/>
            <person name="Karasawa W."/>
            <person name="Kurita K."/>
            <person name="Katagiri S."/>
            <person name="Kikuta A."/>
            <person name="Kobayashi H."/>
            <person name="Kobayashi N."/>
            <person name="Machita K."/>
            <person name="Maehara T."/>
            <person name="Masukawa M."/>
            <person name="Mizubayashi T."/>
            <person name="Mukai Y."/>
            <person name="Nagasaki H."/>
            <person name="Nagata Y."/>
            <person name="Naito S."/>
            <person name="Nakashima M."/>
            <person name="Nakama Y."/>
            <person name="Nakamichi Y."/>
            <person name="Nakamura M."/>
            <person name="Meguro A."/>
            <person name="Negishi M."/>
            <person name="Ohta I."/>
            <person name="Ohta T."/>
            <person name="Okamoto M."/>
            <person name="Ono N."/>
            <person name="Saji S."/>
            <person name="Sakaguchi M."/>
            <person name="Sakai K."/>
            <person name="Shibata M."/>
            <person name="Shimokawa T."/>
            <person name="Song J."/>
            <person name="Takazaki Y."/>
            <person name="Terasawa K."/>
            <person name="Tsugane M."/>
            <person name="Tsuji K."/>
            <person name="Ueda S."/>
            <person name="Waki K."/>
            <person name="Yamagata H."/>
            <person name="Yamamoto M."/>
            <person name="Yamamoto S."/>
            <person name="Yamane H."/>
            <person name="Yoshiki S."/>
            <person name="Yoshihara R."/>
            <person name="Yukawa K."/>
            <person name="Zhong H."/>
            <person name="Yano M."/>
            <person name="Yuan Q."/>
            <person name="Ouyang S."/>
            <person name="Liu J."/>
            <person name="Jones K.M."/>
            <person name="Gansberger K."/>
            <person name="Moffat K."/>
            <person name="Hill J."/>
            <person name="Bera J."/>
            <person name="Fadrosh D."/>
            <person name="Jin S."/>
            <person name="Johri S."/>
            <person name="Kim M."/>
            <person name="Overton L."/>
            <person name="Reardon M."/>
            <person name="Tsitrin T."/>
            <person name="Vuong H."/>
            <person name="Weaver B."/>
            <person name="Ciecko A."/>
            <person name="Tallon L."/>
            <person name="Jackson J."/>
            <person name="Pai G."/>
            <person name="Aken S.V."/>
            <person name="Utterback T."/>
            <person name="Reidmuller S."/>
            <person name="Feldblyum T."/>
            <person name="Hsiao J."/>
            <person name="Zismann V."/>
            <person name="Iobst S."/>
            <person name="de Vazeille A.R."/>
            <person name="Buell C.R."/>
            <person name="Ying K."/>
            <person name="Li Y."/>
            <person name="Lu T."/>
            <person name="Huang Y."/>
            <person name="Zhao Q."/>
            <person name="Feng Q."/>
            <person name="Zhang L."/>
            <person name="Zhu J."/>
            <person name="Weng Q."/>
            <person name="Mu J."/>
            <person name="Lu Y."/>
            <person name="Fan D."/>
            <person name="Liu Y."/>
            <person name="Guan J."/>
            <person name="Zhang Y."/>
            <person name="Yu S."/>
            <person name="Liu X."/>
            <person name="Zhang Y."/>
            <person name="Hong G."/>
            <person name="Han B."/>
            <person name="Choisne N."/>
            <person name="Demange N."/>
            <person name="Orjeda G."/>
            <person name="Samain S."/>
            <person name="Cattolico L."/>
            <person name="Pelletier E."/>
            <person name="Couloux A."/>
            <person name="Segurens B."/>
            <person name="Wincker P."/>
            <person name="D'Hont A."/>
            <person name="Scarpelli C."/>
            <person name="Weissenbach J."/>
            <person name="Salanoubat M."/>
            <person name="Quetier F."/>
            <person name="Yu Y."/>
            <person name="Kim H.R."/>
            <person name="Rambo T."/>
            <person name="Currie J."/>
            <person name="Collura K."/>
            <person name="Luo M."/>
            <person name="Yang T."/>
            <person name="Ammiraju J.S.S."/>
            <person name="Engler F."/>
            <person name="Soderlund C."/>
            <person name="Wing R.A."/>
            <person name="Palmer L.E."/>
            <person name="de la Bastide M."/>
            <person name="Spiegel L."/>
            <person name="Nascimento L."/>
            <person name="Zutavern T."/>
            <person name="O'Shaughnessy A."/>
            <person name="Dike S."/>
            <person name="Dedhia N."/>
            <person name="Preston R."/>
            <person name="Balija V."/>
            <person name="McCombie W.R."/>
            <person name="Chow T."/>
            <person name="Chen H."/>
            <person name="Chung M."/>
            <person name="Chen C."/>
            <person name="Shaw J."/>
            <person name="Wu H."/>
            <person name="Hsiao K."/>
            <person name="Chao Y."/>
            <person name="Chu M."/>
            <person name="Cheng C."/>
            <person name="Hour A."/>
            <person name="Lee P."/>
            <person name="Lin S."/>
            <person name="Lin Y."/>
            <person name="Liou J."/>
            <person name="Liu S."/>
            <person name="Hsing Y."/>
            <person name="Raghuvanshi S."/>
            <person name="Mohanty A."/>
            <person name="Bharti A.K."/>
            <person name="Gaur A."/>
            <person name="Gupta V."/>
            <person name="Kumar D."/>
            <person name="Ravi V."/>
            <person name="Vij S."/>
            <person name="Kapur A."/>
            <person name="Khurana P."/>
            <person name="Khurana P."/>
            <person name="Khurana J.P."/>
            <person name="Tyagi A.K."/>
            <person name="Gaikwad K."/>
            <person name="Singh A."/>
            <person name="Dalal V."/>
            <person name="Srivastava S."/>
            <person name="Dixit A."/>
            <person name="Pal A.K."/>
            <person name="Ghazi I.A."/>
            <person name="Yadav M."/>
            <person name="Pandit A."/>
            <person name="Bhargava A."/>
            <person name="Sureshbabu K."/>
            <person name="Batra K."/>
            <person name="Sharma T.R."/>
            <person name="Mohapatra T."/>
            <person name="Singh N.K."/>
            <person name="Messing J."/>
            <person name="Nelson A.B."/>
            <person name="Fuks G."/>
            <person name="Kavchok S."/>
            <person name="Keizer G."/>
            <person name="Linton E."/>
            <person name="Llaca V."/>
            <person name="Song R."/>
            <person name="Tanyolac B."/>
            <person name="Young S."/>
            <person name="Ho-Il K."/>
            <person name="Hahn J.H."/>
            <person name="Sangsakoo G."/>
            <person name="Vanavichit A."/>
            <person name="de Mattos Luiz.A.T."/>
            <person name="Zimmer P.D."/>
            <person name="Malone G."/>
            <person name="Dellagostin O."/>
            <person name="de Oliveira A.C."/>
            <person name="Bevan M."/>
            <person name="Bancroft I."/>
            <person name="Minx P."/>
            <person name="Cordum H."/>
            <person name="Wilson R."/>
            <person name="Cheng Z."/>
            <person name="Jin W."/>
            <person name="Jiang J."/>
            <person name="Leong S.A."/>
            <person name="Iwama H."/>
            <person name="Gojobori T."/>
            <person name="Itoh T."/>
            <person name="Niimura Y."/>
            <person name="Fujii Y."/>
            <person name="Habara T."/>
            <person name="Sakai H."/>
            <person name="Sato Y."/>
            <person name="Wilson G."/>
            <person name="Kumar K."/>
            <person name="McCouch S."/>
            <person name="Juretic N."/>
            <person name="Hoen D."/>
            <person name="Wright S."/>
            <person name="Bruskiewich R."/>
            <person name="Bureau T."/>
            <person name="Miyao A."/>
            <person name="Hirochika H."/>
            <person name="Nishikawa T."/>
            <person name="Kadowaki K."/>
            <person name="Sugiura M."/>
            <person name="Burr B."/>
            <person name="Sasaki T."/>
        </authorList>
    </citation>
    <scope>NUCLEOTIDE SEQUENCE [LARGE SCALE GENOMIC DNA]</scope>
    <source>
        <strain evidence="2">cv. Nipponbare</strain>
    </source>
</reference>
<gene>
    <name evidence="1" type="ordered locus">Os06g0668000</name>
</gene>
<organism evidence="1 2">
    <name type="scientific">Oryza sativa subsp. japonica</name>
    <name type="common">Rice</name>
    <dbReference type="NCBI Taxonomy" id="39947"/>
    <lineage>
        <taxon>Eukaryota</taxon>
        <taxon>Viridiplantae</taxon>
        <taxon>Streptophyta</taxon>
        <taxon>Embryophyta</taxon>
        <taxon>Tracheophyta</taxon>
        <taxon>Spermatophyta</taxon>
        <taxon>Magnoliopsida</taxon>
        <taxon>Liliopsida</taxon>
        <taxon>Poales</taxon>
        <taxon>Poaceae</taxon>
        <taxon>BOP clade</taxon>
        <taxon>Oryzoideae</taxon>
        <taxon>Oryzeae</taxon>
        <taxon>Oryzinae</taxon>
        <taxon>Oryza</taxon>
        <taxon>Oryza sativa</taxon>
    </lineage>
</organism>
<reference evidence="2" key="2">
    <citation type="journal article" date="2008" name="Nucleic Acids Res.">
        <title>The rice annotation project database (RAP-DB): 2008 update.</title>
        <authorList>
            <consortium name="The rice annotation project (RAP)"/>
        </authorList>
    </citation>
    <scope>GENOME REANNOTATION</scope>
    <source>
        <strain evidence="2">cv. Nipponbare</strain>
    </source>
</reference>
<proteinExistence type="predicted"/>
<dbReference type="Gramene" id="Os06t0668000-01">
    <property type="protein sequence ID" value="Os06t0668000-01"/>
    <property type="gene ID" value="Os06g0668000"/>
</dbReference>
<protein>
    <submittedName>
        <fullName evidence="1">Os06g0668000 protein</fullName>
    </submittedName>
</protein>
<evidence type="ECO:0000313" key="1">
    <source>
        <dbReference type="EMBL" id="BAF20230.1"/>
    </source>
</evidence>
<dbReference type="EMBL" id="AP008212">
    <property type="protein sequence ID" value="BAF20230.1"/>
    <property type="molecule type" value="Genomic_DNA"/>
</dbReference>
<accession>A0A0P0WZS6</accession>
<name>A0A0P0WZS6_ORYSJ</name>
<evidence type="ECO:0000313" key="2">
    <source>
        <dbReference type="Proteomes" id="UP000000763"/>
    </source>
</evidence>